<organism evidence="2 3">
    <name type="scientific">Streptosporangium album</name>
    <dbReference type="NCBI Taxonomy" id="47479"/>
    <lineage>
        <taxon>Bacteria</taxon>
        <taxon>Bacillati</taxon>
        <taxon>Actinomycetota</taxon>
        <taxon>Actinomycetes</taxon>
        <taxon>Streptosporangiales</taxon>
        <taxon>Streptosporangiaceae</taxon>
        <taxon>Streptosporangium</taxon>
    </lineage>
</organism>
<reference evidence="2 3" key="1">
    <citation type="submission" date="2020-08" db="EMBL/GenBank/DDBJ databases">
        <title>Sequencing the genomes of 1000 actinobacteria strains.</title>
        <authorList>
            <person name="Klenk H.-P."/>
        </authorList>
    </citation>
    <scope>NUCLEOTIDE SEQUENCE [LARGE SCALE GENOMIC DNA]</scope>
    <source>
        <strain evidence="2 3">DSM 43023</strain>
    </source>
</reference>
<dbReference type="Proteomes" id="UP000534286">
    <property type="component" value="Unassembled WGS sequence"/>
</dbReference>
<dbReference type="RefSeq" id="WP_184759673.1">
    <property type="nucleotide sequence ID" value="NZ_BAABEK010000024.1"/>
</dbReference>
<gene>
    <name evidence="2" type="ORF">FHR32_008157</name>
</gene>
<comment type="caution">
    <text evidence="2">The sequence shown here is derived from an EMBL/GenBank/DDBJ whole genome shotgun (WGS) entry which is preliminary data.</text>
</comment>
<protein>
    <submittedName>
        <fullName evidence="2">Uncharacterized protein</fullName>
    </submittedName>
</protein>
<dbReference type="AlphaFoldDB" id="A0A7W7WE38"/>
<name>A0A7W7WE38_9ACTN</name>
<feature type="region of interest" description="Disordered" evidence="1">
    <location>
        <begin position="1"/>
        <end position="22"/>
    </location>
</feature>
<proteinExistence type="predicted"/>
<accession>A0A7W7WE38</accession>
<evidence type="ECO:0000313" key="2">
    <source>
        <dbReference type="EMBL" id="MBB4943756.1"/>
    </source>
</evidence>
<keyword evidence="3" id="KW-1185">Reference proteome</keyword>
<evidence type="ECO:0000256" key="1">
    <source>
        <dbReference type="SAM" id="MobiDB-lite"/>
    </source>
</evidence>
<evidence type="ECO:0000313" key="3">
    <source>
        <dbReference type="Proteomes" id="UP000534286"/>
    </source>
</evidence>
<dbReference type="EMBL" id="JACHJU010000006">
    <property type="protein sequence ID" value="MBB4943756.1"/>
    <property type="molecule type" value="Genomic_DNA"/>
</dbReference>
<sequence length="63" mass="6779">MIACTRHTVAGPGPWSRPGLRRPVLADSIGKPAPITDEVEKILGRPAHTYAEWVADDVAAFRG</sequence>